<comment type="similarity">
    <text evidence="1">Belongs to the thioesterase PaaI family.</text>
</comment>
<evidence type="ECO:0000259" key="4">
    <source>
        <dbReference type="Pfam" id="PF03061"/>
    </source>
</evidence>
<dbReference type="InterPro" id="IPR052723">
    <property type="entry name" value="Acyl-CoA_thioesterase_PaaI"/>
</dbReference>
<dbReference type="GO" id="GO:0016289">
    <property type="term" value="F:acyl-CoA hydrolase activity"/>
    <property type="evidence" value="ECO:0007669"/>
    <property type="project" value="TreeGrafter"/>
</dbReference>
<dbReference type="InterPro" id="IPR029069">
    <property type="entry name" value="HotDog_dom_sf"/>
</dbReference>
<dbReference type="EMBL" id="CP000090">
    <property type="protein sequence ID" value="AAZ62376.1"/>
    <property type="molecule type" value="Genomic_DNA"/>
</dbReference>
<protein>
    <submittedName>
        <fullName evidence="5">Phenylacetic acid degradation-related protein:Phenylacetic acid degradation protein PaaD</fullName>
    </submittedName>
</protein>
<evidence type="ECO:0000313" key="5">
    <source>
        <dbReference type="EMBL" id="AAZ62376.1"/>
    </source>
</evidence>
<dbReference type="HOGENOM" id="CLU_089876_11_0_4"/>
<dbReference type="SUPFAM" id="SSF54637">
    <property type="entry name" value="Thioesterase/thiol ester dehydrase-isomerase"/>
    <property type="match status" value="1"/>
</dbReference>
<proteinExistence type="inferred from homology"/>
<dbReference type="eggNOG" id="COG2050">
    <property type="taxonomic scope" value="Bacteria"/>
</dbReference>
<feature type="region of interest" description="Disordered" evidence="3">
    <location>
        <begin position="1"/>
        <end position="31"/>
    </location>
</feature>
<dbReference type="AlphaFoldDB" id="Q46WV7"/>
<sequence length="178" mass="18920">MPSWKSARRSSPAADLQAPSCAAPPRQETRLTKNPQALAESAAAAMYEADTCSRWLGIVVQEVRPGYARLTMPVRPEFLNGHGICHGGLMFTLADSSFAFACNSHNINTVAAGCSIEFLKPVHGGDVLTAEAVEQILSGRHGIYDIRVTNLAGEAVAMFRGKSAQIKGHVVPPDSSST</sequence>
<accession>Q46WV7</accession>
<name>Q46WV7_CUPPJ</name>
<dbReference type="Gene3D" id="3.10.129.10">
    <property type="entry name" value="Hotdog Thioesterase"/>
    <property type="match status" value="1"/>
</dbReference>
<dbReference type="Pfam" id="PF03061">
    <property type="entry name" value="4HBT"/>
    <property type="match status" value="1"/>
</dbReference>
<dbReference type="PANTHER" id="PTHR42856">
    <property type="entry name" value="ACYL-COENZYME A THIOESTERASE PAAI"/>
    <property type="match status" value="1"/>
</dbReference>
<dbReference type="InterPro" id="IPR003736">
    <property type="entry name" value="PAAI_dom"/>
</dbReference>
<gene>
    <name evidence="5" type="ordered locus">Reut_A3016</name>
</gene>
<dbReference type="NCBIfam" id="TIGR02286">
    <property type="entry name" value="PaaD"/>
    <property type="match status" value="1"/>
</dbReference>
<reference evidence="5" key="1">
    <citation type="submission" date="2005-08" db="EMBL/GenBank/DDBJ databases">
        <title>Complete sequence of Chromosome1 of Ralstonia eutropha JMP134.</title>
        <authorList>
            <person name="Copeland A."/>
            <person name="Lucas S."/>
            <person name="Lapidus A."/>
            <person name="Barry K."/>
            <person name="Detter J.C."/>
            <person name="Glavina T."/>
            <person name="Hammon N."/>
            <person name="Israni S."/>
            <person name="Pitluck S."/>
            <person name="Goltsman E."/>
            <person name="Martinez M."/>
            <person name="Schmutz J."/>
            <person name="Larimer F."/>
            <person name="Land M."/>
            <person name="Lykidis A."/>
            <person name="Richardson P."/>
        </authorList>
    </citation>
    <scope>NUCLEOTIDE SEQUENCE</scope>
    <source>
        <strain evidence="5">JMP134</strain>
    </source>
</reference>
<dbReference type="STRING" id="264198.Reut_A3016"/>
<dbReference type="CDD" id="cd03443">
    <property type="entry name" value="PaaI_thioesterase"/>
    <property type="match status" value="1"/>
</dbReference>
<feature type="domain" description="Thioesterase" evidence="4">
    <location>
        <begin position="82"/>
        <end position="154"/>
    </location>
</feature>
<dbReference type="NCBIfam" id="TIGR00369">
    <property type="entry name" value="unchar_dom_1"/>
    <property type="match status" value="1"/>
</dbReference>
<evidence type="ECO:0000256" key="2">
    <source>
        <dbReference type="ARBA" id="ARBA00022801"/>
    </source>
</evidence>
<dbReference type="InterPro" id="IPR006683">
    <property type="entry name" value="Thioestr_dom"/>
</dbReference>
<dbReference type="FunFam" id="3.10.129.10:FF:000022">
    <property type="entry name" value="Phenylacetic acid degradation protein"/>
    <property type="match status" value="1"/>
</dbReference>
<dbReference type="KEGG" id="reu:Reut_A3016"/>
<organism evidence="5">
    <name type="scientific">Cupriavidus pinatubonensis (strain JMP 134 / LMG 1197)</name>
    <name type="common">Cupriavidus necator (strain JMP 134)</name>
    <dbReference type="NCBI Taxonomy" id="264198"/>
    <lineage>
        <taxon>Bacteria</taxon>
        <taxon>Pseudomonadati</taxon>
        <taxon>Pseudomonadota</taxon>
        <taxon>Betaproteobacteria</taxon>
        <taxon>Burkholderiales</taxon>
        <taxon>Burkholderiaceae</taxon>
        <taxon>Cupriavidus</taxon>
    </lineage>
</organism>
<dbReference type="PANTHER" id="PTHR42856:SF1">
    <property type="entry name" value="ACYL-COENZYME A THIOESTERASE PAAI"/>
    <property type="match status" value="1"/>
</dbReference>
<evidence type="ECO:0000256" key="1">
    <source>
        <dbReference type="ARBA" id="ARBA00008324"/>
    </source>
</evidence>
<evidence type="ECO:0000256" key="3">
    <source>
        <dbReference type="SAM" id="MobiDB-lite"/>
    </source>
</evidence>
<dbReference type="InterPro" id="IPR011973">
    <property type="entry name" value="PaaD"/>
</dbReference>
<keyword evidence="2" id="KW-0378">Hydrolase</keyword>